<gene>
    <name evidence="4" type="ORF">Q4F19_16295</name>
</gene>
<dbReference type="SUPFAM" id="SSF48403">
    <property type="entry name" value="Ankyrin repeat"/>
    <property type="match status" value="1"/>
</dbReference>
<protein>
    <submittedName>
        <fullName evidence="4">Ankyrin repeat domain-containing protein</fullName>
    </submittedName>
</protein>
<dbReference type="Pfam" id="PF12796">
    <property type="entry name" value="Ank_2"/>
    <property type="match status" value="1"/>
</dbReference>
<dbReference type="Proteomes" id="UP001169764">
    <property type="component" value="Unassembled WGS sequence"/>
</dbReference>
<feature type="repeat" description="ANK" evidence="3">
    <location>
        <begin position="109"/>
        <end position="141"/>
    </location>
</feature>
<dbReference type="InterPro" id="IPR002110">
    <property type="entry name" value="Ankyrin_rpt"/>
</dbReference>
<comment type="caution">
    <text evidence="4">The sequence shown here is derived from an EMBL/GenBank/DDBJ whole genome shotgun (WGS) entry which is preliminary data.</text>
</comment>
<dbReference type="PANTHER" id="PTHR24171">
    <property type="entry name" value="ANKYRIN REPEAT DOMAIN-CONTAINING PROTEIN 39-RELATED"/>
    <property type="match status" value="1"/>
</dbReference>
<accession>A0ABT8YC83</accession>
<sequence>MNDLPPLPSPERLQELLFDAARMGRDDVIPALLRAGADIEGLDARNHSPLILASYNGQESTTALLLAEGARPDSETGNSALMGVAFKGYAAIARTLIAGGANVDYRNGAGQNAMMMAVLFNRTEILDLLIAAGADPHGRDAAGNTLASLAEAQGNDALAARFAESAGVDAARL</sequence>
<dbReference type="PROSITE" id="PS50297">
    <property type="entry name" value="ANK_REP_REGION"/>
    <property type="match status" value="1"/>
</dbReference>
<evidence type="ECO:0000256" key="3">
    <source>
        <dbReference type="PROSITE-ProRule" id="PRU00023"/>
    </source>
</evidence>
<reference evidence="4" key="1">
    <citation type="submission" date="2023-07" db="EMBL/GenBank/DDBJ databases">
        <authorList>
            <person name="Kim M."/>
        </authorList>
    </citation>
    <scope>NUCLEOTIDE SEQUENCE</scope>
    <source>
        <strain evidence="4">BIUV-7</strain>
    </source>
</reference>
<dbReference type="RefSeq" id="WP_303544711.1">
    <property type="nucleotide sequence ID" value="NZ_JAUOTP010000008.1"/>
</dbReference>
<evidence type="ECO:0000313" key="5">
    <source>
        <dbReference type="Proteomes" id="UP001169764"/>
    </source>
</evidence>
<evidence type="ECO:0000256" key="1">
    <source>
        <dbReference type="ARBA" id="ARBA00022737"/>
    </source>
</evidence>
<proteinExistence type="predicted"/>
<organism evidence="4 5">
    <name type="scientific">Sphingomonas natans</name>
    <dbReference type="NCBI Taxonomy" id="3063330"/>
    <lineage>
        <taxon>Bacteria</taxon>
        <taxon>Pseudomonadati</taxon>
        <taxon>Pseudomonadota</taxon>
        <taxon>Alphaproteobacteria</taxon>
        <taxon>Sphingomonadales</taxon>
        <taxon>Sphingomonadaceae</taxon>
        <taxon>Sphingomonas</taxon>
    </lineage>
</organism>
<evidence type="ECO:0000313" key="4">
    <source>
        <dbReference type="EMBL" id="MDO6415951.1"/>
    </source>
</evidence>
<dbReference type="EMBL" id="JAUOTP010000008">
    <property type="protein sequence ID" value="MDO6415951.1"/>
    <property type="molecule type" value="Genomic_DNA"/>
</dbReference>
<dbReference type="SMART" id="SM00248">
    <property type="entry name" value="ANK"/>
    <property type="match status" value="4"/>
</dbReference>
<evidence type="ECO:0000256" key="2">
    <source>
        <dbReference type="ARBA" id="ARBA00023043"/>
    </source>
</evidence>
<keyword evidence="2 3" id="KW-0040">ANK repeat</keyword>
<dbReference type="PROSITE" id="PS50088">
    <property type="entry name" value="ANK_REPEAT"/>
    <property type="match status" value="2"/>
</dbReference>
<keyword evidence="1" id="KW-0677">Repeat</keyword>
<feature type="repeat" description="ANK" evidence="3">
    <location>
        <begin position="76"/>
        <end position="108"/>
    </location>
</feature>
<keyword evidence="5" id="KW-1185">Reference proteome</keyword>
<dbReference type="Gene3D" id="1.25.40.20">
    <property type="entry name" value="Ankyrin repeat-containing domain"/>
    <property type="match status" value="1"/>
</dbReference>
<name>A0ABT8YC83_9SPHN</name>
<dbReference type="InterPro" id="IPR036770">
    <property type="entry name" value="Ankyrin_rpt-contain_sf"/>
</dbReference>